<feature type="compositionally biased region" description="Basic residues" evidence="2">
    <location>
        <begin position="1"/>
        <end position="10"/>
    </location>
</feature>
<dbReference type="GeneID" id="100643604"/>
<feature type="region of interest" description="Disordered" evidence="2">
    <location>
        <begin position="1"/>
        <end position="44"/>
    </location>
</feature>
<organism evidence="3 4">
    <name type="scientific">Bombus terrestris</name>
    <name type="common">Buff-tailed bumblebee</name>
    <name type="synonym">Apis terrestris</name>
    <dbReference type="NCBI Taxonomy" id="30195"/>
    <lineage>
        <taxon>Eukaryota</taxon>
        <taxon>Metazoa</taxon>
        <taxon>Ecdysozoa</taxon>
        <taxon>Arthropoda</taxon>
        <taxon>Hexapoda</taxon>
        <taxon>Insecta</taxon>
        <taxon>Pterygota</taxon>
        <taxon>Neoptera</taxon>
        <taxon>Endopterygota</taxon>
        <taxon>Hymenoptera</taxon>
        <taxon>Apocrita</taxon>
        <taxon>Aculeata</taxon>
        <taxon>Apoidea</taxon>
        <taxon>Anthophila</taxon>
        <taxon>Apidae</taxon>
        <taxon>Bombus</taxon>
        <taxon>Bombus</taxon>
    </lineage>
</organism>
<evidence type="ECO:0000313" key="4">
    <source>
        <dbReference type="RefSeq" id="XP_012176005.2"/>
    </source>
</evidence>
<keyword evidence="3" id="KW-1185">Reference proteome</keyword>
<evidence type="ECO:0000256" key="2">
    <source>
        <dbReference type="SAM" id="MobiDB-lite"/>
    </source>
</evidence>
<comment type="similarity">
    <text evidence="1">Belongs to the UPF0390 family.</text>
</comment>
<name>A0A9B2MRG1_BOMTE</name>
<dbReference type="AlphaFoldDB" id="A0A9B2MRG1"/>
<evidence type="ECO:0000256" key="1">
    <source>
        <dbReference type="ARBA" id="ARBA00006802"/>
    </source>
</evidence>
<accession>A0A9B2MRG1</accession>
<proteinExistence type="inferred from homology"/>
<protein>
    <submittedName>
        <fullName evidence="4">Uncharacterized protein LOC100643604</fullName>
    </submittedName>
</protein>
<dbReference type="PANTHER" id="PTHR16967">
    <property type="entry name" value="LEYDIG CELL TUMOR 10 KDA PROTEIN HOMOLOG"/>
    <property type="match status" value="1"/>
</dbReference>
<dbReference type="RefSeq" id="XP_012176005.2">
    <property type="nucleotide sequence ID" value="XM_012320615.3"/>
</dbReference>
<dbReference type="Pfam" id="PF09495">
    <property type="entry name" value="DUF2462"/>
    <property type="match status" value="1"/>
</dbReference>
<gene>
    <name evidence="4" type="primary">LOC100643604</name>
</gene>
<evidence type="ECO:0000313" key="3">
    <source>
        <dbReference type="Proteomes" id="UP000835206"/>
    </source>
</evidence>
<reference evidence="4" key="1">
    <citation type="submission" date="2025-08" db="UniProtKB">
        <authorList>
            <consortium name="RefSeq"/>
        </authorList>
    </citation>
    <scope>IDENTIFICATION</scope>
</reference>
<dbReference type="KEGG" id="bter:100643604"/>
<dbReference type="Proteomes" id="UP000835206">
    <property type="component" value="Chromosome 3"/>
</dbReference>
<dbReference type="PANTHER" id="PTHR16967:SF1">
    <property type="entry name" value="LEYDIG CELL TUMOR 10 KDA PROTEIN HOMOLOG"/>
    <property type="match status" value="1"/>
</dbReference>
<dbReference type="OrthoDB" id="6261058at2759"/>
<dbReference type="InterPro" id="IPR019034">
    <property type="entry name" value="UPF0390"/>
</dbReference>
<sequence length="87" mass="9914">MAQGKLKVKAKVPSTVKGKNKNKKSSGIQRRNNAPIQPKKKKFEETHKLKQMISKSVNKAMEDELREKALEGKRSLTRKEAVTLKKK</sequence>